<proteinExistence type="predicted"/>
<evidence type="ECO:0000256" key="5">
    <source>
        <dbReference type="ARBA" id="ARBA00023180"/>
    </source>
</evidence>
<evidence type="ECO:0000256" key="7">
    <source>
        <dbReference type="SAM" id="SignalP"/>
    </source>
</evidence>
<dbReference type="Pfam" id="PF00058">
    <property type="entry name" value="Ldl_recept_b"/>
    <property type="match status" value="3"/>
</dbReference>
<accession>A0A3B4B5F1</accession>
<evidence type="ECO:0000256" key="4">
    <source>
        <dbReference type="ARBA" id="ARBA00023157"/>
    </source>
</evidence>
<keyword evidence="9" id="KW-1185">Reference proteome</keyword>
<dbReference type="PANTHER" id="PTHR46513">
    <property type="entry name" value="VITELLOGENIN RECEPTOR-LIKE PROTEIN-RELATED-RELATED"/>
    <property type="match status" value="1"/>
</dbReference>
<evidence type="ECO:0000256" key="1">
    <source>
        <dbReference type="ARBA" id="ARBA00022536"/>
    </source>
</evidence>
<keyword evidence="3" id="KW-0677">Repeat</keyword>
<dbReference type="FunFam" id="2.120.10.30:FF:000241">
    <property type="entry name" value="Low-density lipoprotein receptor-related protein 6"/>
    <property type="match status" value="1"/>
</dbReference>
<keyword evidence="4" id="KW-1015">Disulfide bond</keyword>
<evidence type="ECO:0000313" key="8">
    <source>
        <dbReference type="Ensembl" id="ENSPMGP00000024673.1"/>
    </source>
</evidence>
<dbReference type="GO" id="GO:0017147">
    <property type="term" value="F:Wnt-protein binding"/>
    <property type="evidence" value="ECO:0007669"/>
    <property type="project" value="TreeGrafter"/>
</dbReference>
<dbReference type="AlphaFoldDB" id="A0A3B4B5F1"/>
<dbReference type="GO" id="GO:0060070">
    <property type="term" value="P:canonical Wnt signaling pathway"/>
    <property type="evidence" value="ECO:0007669"/>
    <property type="project" value="TreeGrafter"/>
</dbReference>
<dbReference type="GO" id="GO:0005886">
    <property type="term" value="C:plasma membrane"/>
    <property type="evidence" value="ECO:0007669"/>
    <property type="project" value="TreeGrafter"/>
</dbReference>
<dbReference type="Proteomes" id="UP000261520">
    <property type="component" value="Unplaced"/>
</dbReference>
<dbReference type="InterPro" id="IPR050778">
    <property type="entry name" value="Cueball_EGF_LRP_Nidogen"/>
</dbReference>
<feature type="repeat" description="LDL-receptor class B" evidence="6">
    <location>
        <begin position="31"/>
        <end position="72"/>
    </location>
</feature>
<evidence type="ECO:0000256" key="6">
    <source>
        <dbReference type="PROSITE-ProRule" id="PRU00461"/>
    </source>
</evidence>
<feature type="repeat" description="LDL-receptor class B" evidence="6">
    <location>
        <begin position="112"/>
        <end position="155"/>
    </location>
</feature>
<sequence length="218" mass="25326">LLWSTFLRKAYSLILQGLTSVVALDFDRVEKRLYWIDVNRRVIERMSFNGSNREVVVNGVLHGEGLAVDWVARKLYWVDSFLDCLKVSELDGPVITTKLAWPNGITIDYTNDMLYWSDVISVHFYRYSDLDGRHRHTVYNGNLPHPFALTVFEDTVYWTDWNTRTIEKGNKFDGSGREALVNTTHRPFDIHVCHPYRQPIGMYAQREGCVHTPGLIMI</sequence>
<keyword evidence="1" id="KW-0245">EGF-like domain</keyword>
<dbReference type="SUPFAM" id="SSF63825">
    <property type="entry name" value="YWTD domain"/>
    <property type="match status" value="1"/>
</dbReference>
<feature type="chain" id="PRO_5017188716" description="Low density lipoprotein receptor-related protein 2b" evidence="7">
    <location>
        <begin position="24"/>
        <end position="218"/>
    </location>
</feature>
<evidence type="ECO:0000256" key="2">
    <source>
        <dbReference type="ARBA" id="ARBA00022729"/>
    </source>
</evidence>
<feature type="signal peptide" evidence="7">
    <location>
        <begin position="1"/>
        <end position="23"/>
    </location>
</feature>
<organism evidence="8 9">
    <name type="scientific">Periophthalmus magnuspinnatus</name>
    <dbReference type="NCBI Taxonomy" id="409849"/>
    <lineage>
        <taxon>Eukaryota</taxon>
        <taxon>Metazoa</taxon>
        <taxon>Chordata</taxon>
        <taxon>Craniata</taxon>
        <taxon>Vertebrata</taxon>
        <taxon>Euteleostomi</taxon>
        <taxon>Actinopterygii</taxon>
        <taxon>Neopterygii</taxon>
        <taxon>Teleostei</taxon>
        <taxon>Neoteleostei</taxon>
        <taxon>Acanthomorphata</taxon>
        <taxon>Gobiaria</taxon>
        <taxon>Gobiiformes</taxon>
        <taxon>Gobioidei</taxon>
        <taxon>Gobiidae</taxon>
        <taxon>Oxudercinae</taxon>
        <taxon>Periophthalmus</taxon>
    </lineage>
</organism>
<keyword evidence="5" id="KW-0325">Glycoprotein</keyword>
<dbReference type="GO" id="GO:0042813">
    <property type="term" value="F:Wnt receptor activity"/>
    <property type="evidence" value="ECO:0007669"/>
    <property type="project" value="TreeGrafter"/>
</dbReference>
<dbReference type="InterPro" id="IPR011042">
    <property type="entry name" value="6-blade_b-propeller_TolB-like"/>
</dbReference>
<reference evidence="8" key="2">
    <citation type="submission" date="2025-09" db="UniProtKB">
        <authorList>
            <consortium name="Ensembl"/>
        </authorList>
    </citation>
    <scope>IDENTIFICATION</scope>
</reference>
<evidence type="ECO:0000313" key="9">
    <source>
        <dbReference type="Proteomes" id="UP000261520"/>
    </source>
</evidence>
<dbReference type="PROSITE" id="PS51120">
    <property type="entry name" value="LDLRB"/>
    <property type="match status" value="2"/>
</dbReference>
<dbReference type="InterPro" id="IPR000033">
    <property type="entry name" value="LDLR_classB_rpt"/>
</dbReference>
<protein>
    <recommendedName>
        <fullName evidence="10">Low density lipoprotein receptor-related protein 2b</fullName>
    </recommendedName>
</protein>
<keyword evidence="2 7" id="KW-0732">Signal</keyword>
<reference evidence="8" key="1">
    <citation type="submission" date="2025-08" db="UniProtKB">
        <authorList>
            <consortium name="Ensembl"/>
        </authorList>
    </citation>
    <scope>IDENTIFICATION</scope>
</reference>
<evidence type="ECO:0000256" key="3">
    <source>
        <dbReference type="ARBA" id="ARBA00022737"/>
    </source>
</evidence>
<dbReference type="Ensembl" id="ENSPMGT00000026293.1">
    <property type="protein sequence ID" value="ENSPMGP00000024673.1"/>
    <property type="gene ID" value="ENSPMGG00000019969.1"/>
</dbReference>
<dbReference type="Gene3D" id="2.120.10.30">
    <property type="entry name" value="TolB, C-terminal domain"/>
    <property type="match status" value="2"/>
</dbReference>
<dbReference type="PANTHER" id="PTHR46513:SF21">
    <property type="entry name" value="LDL RECEPTOR RELATED PROTEIN 2"/>
    <property type="match status" value="1"/>
</dbReference>
<name>A0A3B4B5F1_9GOBI</name>
<evidence type="ECO:0008006" key="10">
    <source>
        <dbReference type="Google" id="ProtNLM"/>
    </source>
</evidence>
<dbReference type="SMART" id="SM00135">
    <property type="entry name" value="LY"/>
    <property type="match status" value="4"/>
</dbReference>